<sequence>MTFTFLFFLLLFSQVHSFLHPPPKTFLKASSEPCLSRRHHPPFTPSSIPLKCSPLFSVHHTASVVIADLTRAAGIGLIGVLGSYVSQTVIKEEAEGYDAREDFERYDEEEYEEEEDIVPTRRRRSSSELE</sequence>
<feature type="chain" id="PRO_5040882171" evidence="2">
    <location>
        <begin position="18"/>
        <end position="130"/>
    </location>
</feature>
<comment type="caution">
    <text evidence="3">The sequence shown here is derived from an EMBL/GenBank/DDBJ whole genome shotgun (WGS) entry which is preliminary data.</text>
</comment>
<organism evidence="3 4">
    <name type="scientific">Triparma laevis f. inornata</name>
    <dbReference type="NCBI Taxonomy" id="1714386"/>
    <lineage>
        <taxon>Eukaryota</taxon>
        <taxon>Sar</taxon>
        <taxon>Stramenopiles</taxon>
        <taxon>Ochrophyta</taxon>
        <taxon>Bolidophyceae</taxon>
        <taxon>Parmales</taxon>
        <taxon>Triparmaceae</taxon>
        <taxon>Triparma</taxon>
    </lineage>
</organism>
<evidence type="ECO:0000313" key="3">
    <source>
        <dbReference type="EMBL" id="GMH65459.1"/>
    </source>
</evidence>
<keyword evidence="2" id="KW-0732">Signal</keyword>
<proteinExistence type="predicted"/>
<dbReference type="EMBL" id="BLQM01000114">
    <property type="protein sequence ID" value="GMH65459.1"/>
    <property type="molecule type" value="Genomic_DNA"/>
</dbReference>
<feature type="region of interest" description="Disordered" evidence="1">
    <location>
        <begin position="101"/>
        <end position="130"/>
    </location>
</feature>
<accession>A0A9W7A451</accession>
<dbReference type="Proteomes" id="UP001162640">
    <property type="component" value="Unassembled WGS sequence"/>
</dbReference>
<gene>
    <name evidence="3" type="ORF">TL16_g04204</name>
</gene>
<protein>
    <submittedName>
        <fullName evidence="3">Uncharacterized protein</fullName>
    </submittedName>
</protein>
<name>A0A9W7A451_9STRA</name>
<feature type="signal peptide" evidence="2">
    <location>
        <begin position="1"/>
        <end position="17"/>
    </location>
</feature>
<evidence type="ECO:0000256" key="2">
    <source>
        <dbReference type="SAM" id="SignalP"/>
    </source>
</evidence>
<reference evidence="4" key="1">
    <citation type="journal article" date="2023" name="Commun. Biol.">
        <title>Genome analysis of Parmales, the sister group of diatoms, reveals the evolutionary specialization of diatoms from phago-mixotrophs to photoautotrophs.</title>
        <authorList>
            <person name="Ban H."/>
            <person name="Sato S."/>
            <person name="Yoshikawa S."/>
            <person name="Yamada K."/>
            <person name="Nakamura Y."/>
            <person name="Ichinomiya M."/>
            <person name="Sato N."/>
            <person name="Blanc-Mathieu R."/>
            <person name="Endo H."/>
            <person name="Kuwata A."/>
            <person name="Ogata H."/>
        </authorList>
    </citation>
    <scope>NUCLEOTIDE SEQUENCE [LARGE SCALE GENOMIC DNA]</scope>
</reference>
<dbReference type="AlphaFoldDB" id="A0A9W7A451"/>
<evidence type="ECO:0000256" key="1">
    <source>
        <dbReference type="SAM" id="MobiDB-lite"/>
    </source>
</evidence>
<evidence type="ECO:0000313" key="4">
    <source>
        <dbReference type="Proteomes" id="UP001162640"/>
    </source>
</evidence>
<feature type="compositionally biased region" description="Acidic residues" evidence="1">
    <location>
        <begin position="104"/>
        <end position="117"/>
    </location>
</feature>